<evidence type="ECO:0000313" key="1">
    <source>
        <dbReference type="EMBL" id="MCR1899703.1"/>
    </source>
</evidence>
<accession>A0AAE3L497</accession>
<comment type="caution">
    <text evidence="1">The sequence shown here is derived from an EMBL/GenBank/DDBJ whole genome shotgun (WGS) entry which is preliminary data.</text>
</comment>
<sequence>MVKEQLVNRILDRLPMALSGITHVNNQFTGEVCPKLNIMLTKANESIC</sequence>
<keyword evidence="2" id="KW-1185">Reference proteome</keyword>
<evidence type="ECO:0000313" key="2">
    <source>
        <dbReference type="Proteomes" id="UP001205748"/>
    </source>
</evidence>
<gene>
    <name evidence="1" type="ORF">NSA47_12020</name>
</gene>
<dbReference type="EMBL" id="JANKAS010000012">
    <property type="protein sequence ID" value="MCR1899703.1"/>
    <property type="molecule type" value="Genomic_DNA"/>
</dbReference>
<proteinExistence type="predicted"/>
<dbReference type="Proteomes" id="UP001205748">
    <property type="component" value="Unassembled WGS sequence"/>
</dbReference>
<dbReference type="AlphaFoldDB" id="A0AAE3L497"/>
<organism evidence="1 2">
    <name type="scientific">Irregularibacter muris</name>
    <dbReference type="NCBI Taxonomy" id="1796619"/>
    <lineage>
        <taxon>Bacteria</taxon>
        <taxon>Bacillati</taxon>
        <taxon>Bacillota</taxon>
        <taxon>Clostridia</taxon>
        <taxon>Eubacteriales</taxon>
        <taxon>Eubacteriaceae</taxon>
        <taxon>Irregularibacter</taxon>
    </lineage>
</organism>
<protein>
    <submittedName>
        <fullName evidence="1">Uncharacterized protein</fullName>
    </submittedName>
</protein>
<name>A0AAE3L497_9FIRM</name>
<reference evidence="1" key="1">
    <citation type="submission" date="2022-07" db="EMBL/GenBank/DDBJ databases">
        <title>Enhanced cultured diversity of the mouse gut microbiota enables custom-made synthetic communities.</title>
        <authorList>
            <person name="Afrizal A."/>
        </authorList>
    </citation>
    <scope>NUCLEOTIDE SEQUENCE</scope>
    <source>
        <strain evidence="1">DSM 28593</strain>
    </source>
</reference>
<dbReference type="RefSeq" id="WP_257532330.1">
    <property type="nucleotide sequence ID" value="NZ_JANKAS010000012.1"/>
</dbReference>